<dbReference type="GO" id="GO:0006078">
    <property type="term" value="P:(1-&gt;6)-beta-D-glucan biosynthetic process"/>
    <property type="evidence" value="ECO:0007669"/>
    <property type="project" value="TreeGrafter"/>
</dbReference>
<keyword evidence="8 10" id="KW-0472">Membrane</keyword>
<comment type="caution">
    <text evidence="13">The sequence shown here is derived from an EMBL/GenBank/DDBJ whole genome shotgun (WGS) entry which is preliminary data.</text>
</comment>
<comment type="similarity">
    <text evidence="2">Belongs to the BIG1 family.</text>
</comment>
<dbReference type="PANTHER" id="PTHR28285:SF1">
    <property type="entry name" value="PROTEIN BIG1"/>
    <property type="match status" value="1"/>
</dbReference>
<evidence type="ECO:0000256" key="6">
    <source>
        <dbReference type="ARBA" id="ARBA00022824"/>
    </source>
</evidence>
<dbReference type="InterPro" id="IPR037654">
    <property type="entry name" value="Big1"/>
</dbReference>
<keyword evidence="9" id="KW-0961">Cell wall biogenesis/degradation</keyword>
<keyword evidence="5 11" id="KW-0732">Signal</keyword>
<dbReference type="Proteomes" id="UP000309340">
    <property type="component" value="Unassembled WGS sequence"/>
</dbReference>
<keyword evidence="4 10" id="KW-0812">Transmembrane</keyword>
<comment type="subcellular location">
    <subcellularLocation>
        <location evidence="1">Endoplasmic reticulum membrane</location>
        <topology evidence="1">Single-pass type I membrane protein</topology>
    </subcellularLocation>
</comment>
<evidence type="ECO:0000256" key="8">
    <source>
        <dbReference type="ARBA" id="ARBA00023136"/>
    </source>
</evidence>
<dbReference type="GO" id="GO:0071555">
    <property type="term" value="P:cell wall organization"/>
    <property type="evidence" value="ECO:0007669"/>
    <property type="project" value="UniProtKB-KW"/>
</dbReference>
<evidence type="ECO:0000313" key="14">
    <source>
        <dbReference type="Proteomes" id="UP000309340"/>
    </source>
</evidence>
<keyword evidence="7 10" id="KW-1133">Transmembrane helix</keyword>
<dbReference type="STRING" id="329884.A0A4U0XET2"/>
<accession>A0A4U0XET2</accession>
<reference evidence="13 14" key="1">
    <citation type="submission" date="2017-03" db="EMBL/GenBank/DDBJ databases">
        <title>Genomes of endolithic fungi from Antarctica.</title>
        <authorList>
            <person name="Coleine C."/>
            <person name="Masonjones S."/>
            <person name="Stajich J.E."/>
        </authorList>
    </citation>
    <scope>NUCLEOTIDE SEQUENCE [LARGE SCALE GENOMIC DNA]</scope>
    <source>
        <strain evidence="13 14">CCFEE 5184</strain>
    </source>
</reference>
<dbReference type="EMBL" id="NAJQ01000228">
    <property type="protein sequence ID" value="TKA74396.1"/>
    <property type="molecule type" value="Genomic_DNA"/>
</dbReference>
<protein>
    <recommendedName>
        <fullName evidence="3">Protein BIG1</fullName>
    </recommendedName>
</protein>
<dbReference type="OrthoDB" id="9985059at2759"/>
<keyword evidence="6" id="KW-0256">Endoplasmic reticulum</keyword>
<evidence type="ECO:0000256" key="4">
    <source>
        <dbReference type="ARBA" id="ARBA00022692"/>
    </source>
</evidence>
<feature type="chain" id="PRO_5020322145" description="Protein BIG1" evidence="11">
    <location>
        <begin position="19"/>
        <end position="291"/>
    </location>
</feature>
<dbReference type="Pfam" id="PF20520">
    <property type="entry name" value="Ac45-VOA1_TM"/>
    <property type="match status" value="1"/>
</dbReference>
<feature type="domain" description="V-type proton ATPase subunit S1/VOA1 transmembrane" evidence="12">
    <location>
        <begin position="241"/>
        <end position="279"/>
    </location>
</feature>
<dbReference type="PANTHER" id="PTHR28285">
    <property type="entry name" value="PROTEIN BIG1"/>
    <property type="match status" value="1"/>
</dbReference>
<name>A0A4U0XET2_9PEZI</name>
<evidence type="ECO:0000256" key="7">
    <source>
        <dbReference type="ARBA" id="ARBA00022989"/>
    </source>
</evidence>
<dbReference type="InterPro" id="IPR046756">
    <property type="entry name" value="VAS1/VOA1_TM"/>
</dbReference>
<evidence type="ECO:0000256" key="11">
    <source>
        <dbReference type="SAM" id="SignalP"/>
    </source>
</evidence>
<evidence type="ECO:0000256" key="10">
    <source>
        <dbReference type="SAM" id="Phobius"/>
    </source>
</evidence>
<evidence type="ECO:0000256" key="5">
    <source>
        <dbReference type="ARBA" id="ARBA00022729"/>
    </source>
</evidence>
<organism evidence="13 14">
    <name type="scientific">Friedmanniomyces simplex</name>
    <dbReference type="NCBI Taxonomy" id="329884"/>
    <lineage>
        <taxon>Eukaryota</taxon>
        <taxon>Fungi</taxon>
        <taxon>Dikarya</taxon>
        <taxon>Ascomycota</taxon>
        <taxon>Pezizomycotina</taxon>
        <taxon>Dothideomycetes</taxon>
        <taxon>Dothideomycetidae</taxon>
        <taxon>Mycosphaerellales</taxon>
        <taxon>Teratosphaeriaceae</taxon>
        <taxon>Friedmanniomyces</taxon>
    </lineage>
</organism>
<dbReference type="GO" id="GO:0005789">
    <property type="term" value="C:endoplasmic reticulum membrane"/>
    <property type="evidence" value="ECO:0007669"/>
    <property type="project" value="UniProtKB-SubCell"/>
</dbReference>
<evidence type="ECO:0000313" key="13">
    <source>
        <dbReference type="EMBL" id="TKA74396.1"/>
    </source>
</evidence>
<sequence>MLLPRISALLLAASTVHALKDAYPFLMLPISPDDASRPQSRQIALAADVEAQAIEYISETRRDRYFIFTQPGLQAADFQHMPKLRQRVSQLKDGESAYVQIPEVIGCVRTEMIGASMVEKLGVGATGGMREWEMVSLPVGMVEKDRVAEIARTDDQIDRLLAELEGDANEPYLFIYAGNAAADPANTSVEGHRDLPYEMDEPYPSLHTDLKRDTRTYHIRQSNSSAENPQSHLPLFEKYKFLSPALFMGLTVSLILFLLLYVGVSAIAGLEVSYAAFSKEMGPQAQSKGKQ</sequence>
<evidence type="ECO:0000256" key="3">
    <source>
        <dbReference type="ARBA" id="ARBA00022089"/>
    </source>
</evidence>
<evidence type="ECO:0000256" key="2">
    <source>
        <dbReference type="ARBA" id="ARBA00008203"/>
    </source>
</evidence>
<keyword evidence="14" id="KW-1185">Reference proteome</keyword>
<evidence type="ECO:0000259" key="12">
    <source>
        <dbReference type="Pfam" id="PF20520"/>
    </source>
</evidence>
<evidence type="ECO:0000256" key="1">
    <source>
        <dbReference type="ARBA" id="ARBA00004115"/>
    </source>
</evidence>
<feature type="signal peptide" evidence="11">
    <location>
        <begin position="1"/>
        <end position="18"/>
    </location>
</feature>
<proteinExistence type="inferred from homology"/>
<dbReference type="AlphaFoldDB" id="A0A4U0XET2"/>
<gene>
    <name evidence="13" type="ORF">B0A55_04521</name>
</gene>
<feature type="transmembrane region" description="Helical" evidence="10">
    <location>
        <begin position="245"/>
        <end position="270"/>
    </location>
</feature>
<dbReference type="GO" id="GO:0009272">
    <property type="term" value="P:fungal-type cell wall biogenesis"/>
    <property type="evidence" value="ECO:0007669"/>
    <property type="project" value="TreeGrafter"/>
</dbReference>
<evidence type="ECO:0000256" key="9">
    <source>
        <dbReference type="ARBA" id="ARBA00023316"/>
    </source>
</evidence>